<dbReference type="Proteomes" id="UP000230790">
    <property type="component" value="Unassembled WGS sequence"/>
</dbReference>
<evidence type="ECO:0000313" key="3">
    <source>
        <dbReference type="EMBL" id="PJF48385.1"/>
    </source>
</evidence>
<accession>A0A2M8QEZ9</accession>
<feature type="transmembrane region" description="Helical" evidence="2">
    <location>
        <begin position="48"/>
        <end position="68"/>
    </location>
</feature>
<feature type="region of interest" description="Disordered" evidence="1">
    <location>
        <begin position="1"/>
        <end position="35"/>
    </location>
</feature>
<keyword evidence="2" id="KW-1133">Transmembrane helix</keyword>
<dbReference type="AlphaFoldDB" id="A0A2M8QEZ9"/>
<dbReference type="EMBL" id="PGTN01000016">
    <property type="protein sequence ID" value="PJF48385.1"/>
    <property type="molecule type" value="Genomic_DNA"/>
</dbReference>
<gene>
    <name evidence="3" type="ORF">CUN48_03880</name>
</gene>
<proteinExistence type="predicted"/>
<evidence type="ECO:0000256" key="2">
    <source>
        <dbReference type="SAM" id="Phobius"/>
    </source>
</evidence>
<protein>
    <submittedName>
        <fullName evidence="3">Uncharacterized protein</fullName>
    </submittedName>
</protein>
<evidence type="ECO:0000256" key="1">
    <source>
        <dbReference type="SAM" id="MobiDB-lite"/>
    </source>
</evidence>
<organism evidence="3 4">
    <name type="scientific">Candidatus Thermofonsia Clade 3 bacterium</name>
    <dbReference type="NCBI Taxonomy" id="2364212"/>
    <lineage>
        <taxon>Bacteria</taxon>
        <taxon>Bacillati</taxon>
        <taxon>Chloroflexota</taxon>
        <taxon>Candidatus Thermofontia</taxon>
        <taxon>Candidatus Thermofonsia Clade 3</taxon>
    </lineage>
</organism>
<comment type="caution">
    <text evidence="3">The sequence shown here is derived from an EMBL/GenBank/DDBJ whole genome shotgun (WGS) entry which is preliminary data.</text>
</comment>
<keyword evidence="2" id="KW-0812">Transmembrane</keyword>
<sequence>MHGARRAKQRPHSPCPKFYRKSPQAHLGGAGEGDPLTRRCAFDKLHLMAYYFGILNMVLARFGGYFWFSYFAVGKGSLLARGFETTGR</sequence>
<feature type="compositionally biased region" description="Basic residues" evidence="1">
    <location>
        <begin position="1"/>
        <end position="11"/>
    </location>
</feature>
<keyword evidence="2" id="KW-0472">Membrane</keyword>
<name>A0A2M8QEZ9_9CHLR</name>
<evidence type="ECO:0000313" key="4">
    <source>
        <dbReference type="Proteomes" id="UP000230790"/>
    </source>
</evidence>
<reference evidence="3 4" key="1">
    <citation type="submission" date="2017-11" db="EMBL/GenBank/DDBJ databases">
        <title>Evolution of Phototrophy in the Chloroflexi Phylum Driven by Horizontal Gene Transfer.</title>
        <authorList>
            <person name="Ward L.M."/>
            <person name="Hemp J."/>
            <person name="Shih P.M."/>
            <person name="Mcglynn S.E."/>
            <person name="Fischer W."/>
        </authorList>
    </citation>
    <scope>NUCLEOTIDE SEQUENCE [LARGE SCALE GENOMIC DNA]</scope>
    <source>
        <strain evidence="3">JP3_7</strain>
    </source>
</reference>